<dbReference type="PANTHER" id="PTHR43109">
    <property type="entry name" value="NUCLEOSIDE DIPHOSPHATE KINASE 7"/>
    <property type="match status" value="1"/>
</dbReference>
<dbReference type="PROSITE" id="PS51336">
    <property type="entry name" value="DM10"/>
    <property type="match status" value="1"/>
</dbReference>
<evidence type="ECO:0000256" key="3">
    <source>
        <dbReference type="ARBA" id="ARBA00017632"/>
    </source>
</evidence>
<dbReference type="RefSeq" id="XP_006676964.1">
    <property type="nucleotide sequence ID" value="XM_006676901.1"/>
</dbReference>
<dbReference type="Pfam" id="PF00334">
    <property type="entry name" value="NDK"/>
    <property type="match status" value="2"/>
</dbReference>
<dbReference type="Gene3D" id="3.30.70.141">
    <property type="entry name" value="Nucleoside diphosphate kinase-like domain"/>
    <property type="match status" value="2"/>
</dbReference>
<dbReference type="OMA" id="VCMCLEI"/>
<evidence type="ECO:0000259" key="9">
    <source>
        <dbReference type="PROSITE" id="PS51336"/>
    </source>
</evidence>
<sequence>MSLTETRYCFLVDWFDNHAQLTRQYEFFFYPLDSTIEMYDSKQRRTFLKRTKYTVRLQDLFIGAAINVHSRQLIIRDYGDEYSRSQLVNQMESTLLLIKPDGYANIGKIIDMALQNQFSICRSRMLKIPPYLAQELLGNDTDIATAADSFTGGLSVAIELLKPNAVQDMIQLSGPPIVADAKNSDPKCIRARFGSLGHKNAVHVPTNSTEAKQQLDLIFGSGAHNFPRTATFKNSTLAIIRPHAIVQGKTGNIISMIQDAGFNITDMELYHLDRSNAEDFLEVYKGVVPEYHLMLNQLTSGPIIAMEITGDETITTTFREFVGPVDPELAKQVRPNSLRAKFGIDKVCNAVHCTDLPEDGTLESQFFFQIMQS</sequence>
<feature type="domain" description="DM10" evidence="9">
    <location>
        <begin position="4"/>
        <end position="91"/>
    </location>
</feature>
<dbReference type="InterPro" id="IPR057579">
    <property type="entry name" value="DM10_NDK7"/>
</dbReference>
<evidence type="ECO:0000256" key="6">
    <source>
        <dbReference type="ARBA" id="ARBA00023273"/>
    </source>
</evidence>
<dbReference type="STRING" id="684364.F4NWU0"/>
<dbReference type="InParanoid" id="F4NWU0"/>
<dbReference type="SUPFAM" id="SSF54919">
    <property type="entry name" value="Nucleoside diphosphate kinase, NDK"/>
    <property type="match status" value="2"/>
</dbReference>
<dbReference type="Pfam" id="PF25364">
    <property type="entry name" value="PH_NDK7_N"/>
    <property type="match status" value="1"/>
</dbReference>
<dbReference type="GO" id="GO:0006228">
    <property type="term" value="P:UTP biosynthetic process"/>
    <property type="evidence" value="ECO:0007669"/>
    <property type="project" value="InterPro"/>
</dbReference>
<dbReference type="GeneID" id="18242397"/>
<reference evidence="10 11" key="1">
    <citation type="submission" date="2009-12" db="EMBL/GenBank/DDBJ databases">
        <title>The draft genome of Batrachochytrium dendrobatidis.</title>
        <authorList>
            <consortium name="US DOE Joint Genome Institute (JGI-PGF)"/>
            <person name="Kuo A."/>
            <person name="Salamov A."/>
            <person name="Schmutz J."/>
            <person name="Lucas S."/>
            <person name="Pitluck S."/>
            <person name="Rosenblum E."/>
            <person name="Stajich J."/>
            <person name="Eisen M."/>
            <person name="Grigoriev I.V."/>
        </authorList>
    </citation>
    <scope>NUCLEOTIDE SEQUENCE [LARGE SCALE GENOMIC DNA]</scope>
    <source>
        <strain evidence="11">JAM81 / FGSC 10211</strain>
    </source>
</reference>
<dbReference type="SMART" id="SM00676">
    <property type="entry name" value="DM10"/>
    <property type="match status" value="1"/>
</dbReference>
<organism evidence="10 11">
    <name type="scientific">Batrachochytrium dendrobatidis (strain JAM81 / FGSC 10211)</name>
    <name type="common">Frog chytrid fungus</name>
    <dbReference type="NCBI Taxonomy" id="684364"/>
    <lineage>
        <taxon>Eukaryota</taxon>
        <taxon>Fungi</taxon>
        <taxon>Fungi incertae sedis</taxon>
        <taxon>Chytridiomycota</taxon>
        <taxon>Chytridiomycota incertae sedis</taxon>
        <taxon>Chytridiomycetes</taxon>
        <taxon>Rhizophydiales</taxon>
        <taxon>Rhizophydiales incertae sedis</taxon>
        <taxon>Batrachochytrium</taxon>
    </lineage>
</organism>
<keyword evidence="4" id="KW-0963">Cytoplasm</keyword>
<evidence type="ECO:0000256" key="5">
    <source>
        <dbReference type="ARBA" id="ARBA00023212"/>
    </source>
</evidence>
<dbReference type="AlphaFoldDB" id="F4NWU0"/>
<dbReference type="CDD" id="cd04412">
    <property type="entry name" value="NDPk7B"/>
    <property type="match status" value="1"/>
</dbReference>
<keyword evidence="11" id="KW-1185">Reference proteome</keyword>
<dbReference type="GO" id="GO:0006241">
    <property type="term" value="P:CTP biosynthetic process"/>
    <property type="evidence" value="ECO:0007669"/>
    <property type="project" value="InterPro"/>
</dbReference>
<accession>F4NWU0</accession>
<dbReference type="EMBL" id="GL882880">
    <property type="protein sequence ID" value="EGF82548.1"/>
    <property type="molecule type" value="Genomic_DNA"/>
</dbReference>
<dbReference type="InterPro" id="IPR036850">
    <property type="entry name" value="NDK-like_dom_sf"/>
</dbReference>
<dbReference type="GO" id="GO:0005879">
    <property type="term" value="C:axonemal microtubule"/>
    <property type="evidence" value="ECO:0000318"/>
    <property type="project" value="GO_Central"/>
</dbReference>
<dbReference type="GO" id="GO:0006183">
    <property type="term" value="P:GTP biosynthetic process"/>
    <property type="evidence" value="ECO:0007669"/>
    <property type="project" value="InterPro"/>
</dbReference>
<proteinExistence type="inferred from homology"/>
<evidence type="ECO:0000313" key="10">
    <source>
        <dbReference type="EMBL" id="EGF82548.1"/>
    </source>
</evidence>
<dbReference type="PANTHER" id="PTHR43109:SF2">
    <property type="entry name" value="NUCLEOSIDE DIPHOSPHATE KINASE 7"/>
    <property type="match status" value="1"/>
</dbReference>
<dbReference type="FunFam" id="3.30.70.141:FF:000004">
    <property type="entry name" value="Nucleoside diphosphate kinase 7"/>
    <property type="match status" value="1"/>
</dbReference>
<dbReference type="InterPro" id="IPR001564">
    <property type="entry name" value="Nucleoside_diP_kinase"/>
</dbReference>
<dbReference type="PROSITE" id="PS51374">
    <property type="entry name" value="NDPK_LIKE"/>
    <property type="match status" value="2"/>
</dbReference>
<dbReference type="Proteomes" id="UP000007241">
    <property type="component" value="Unassembled WGS sequence"/>
</dbReference>
<evidence type="ECO:0000256" key="4">
    <source>
        <dbReference type="ARBA" id="ARBA00022490"/>
    </source>
</evidence>
<dbReference type="HOGENOM" id="CLU_060216_3_1_1"/>
<dbReference type="PRINTS" id="PR01243">
    <property type="entry name" value="NUCDPKINASE"/>
</dbReference>
<dbReference type="OrthoDB" id="2162449at2759"/>
<keyword evidence="6" id="KW-0966">Cell projection</keyword>
<comment type="caution">
    <text evidence="7">Lacks conserved residue(s) required for the propagation of feature annotation.</text>
</comment>
<gene>
    <name evidence="10" type="ORF">BATDEDRAFT_86343</name>
</gene>
<dbReference type="InterPro" id="IPR037993">
    <property type="entry name" value="NDPk7B"/>
</dbReference>
<comment type="similarity">
    <text evidence="7 8">Belongs to the NDK family.</text>
</comment>
<dbReference type="InterPro" id="IPR034907">
    <property type="entry name" value="NDK-like_dom"/>
</dbReference>
<evidence type="ECO:0000256" key="2">
    <source>
        <dbReference type="ARBA" id="ARBA00004245"/>
    </source>
</evidence>
<dbReference type="SMART" id="SM00562">
    <property type="entry name" value="NDK"/>
    <property type="match status" value="2"/>
</dbReference>
<protein>
    <recommendedName>
        <fullName evidence="3">Nucleoside diphosphate kinase</fullName>
    </recommendedName>
</protein>
<evidence type="ECO:0000313" key="11">
    <source>
        <dbReference type="Proteomes" id="UP000007241"/>
    </source>
</evidence>
<evidence type="ECO:0000256" key="7">
    <source>
        <dbReference type="PROSITE-ProRule" id="PRU00706"/>
    </source>
</evidence>
<comment type="subcellular location">
    <subcellularLocation>
        <location evidence="1">Cell projection</location>
        <location evidence="1">Cilium</location>
    </subcellularLocation>
    <subcellularLocation>
        <location evidence="2">Cytoplasm</location>
        <location evidence="2">Cytoskeleton</location>
    </subcellularLocation>
</comment>
<dbReference type="InterPro" id="IPR006602">
    <property type="entry name" value="DM10_dom"/>
</dbReference>
<dbReference type="Gene3D" id="2.30.29.170">
    <property type="match status" value="1"/>
</dbReference>
<dbReference type="GO" id="GO:0004550">
    <property type="term" value="F:nucleoside diphosphate kinase activity"/>
    <property type="evidence" value="ECO:0007669"/>
    <property type="project" value="InterPro"/>
</dbReference>
<evidence type="ECO:0000256" key="8">
    <source>
        <dbReference type="RuleBase" id="RU004011"/>
    </source>
</evidence>
<name>F4NWU0_BATDJ</name>
<keyword evidence="5" id="KW-0206">Cytoskeleton</keyword>
<evidence type="ECO:0000256" key="1">
    <source>
        <dbReference type="ARBA" id="ARBA00004138"/>
    </source>
</evidence>